<dbReference type="Pfam" id="PF00106">
    <property type="entry name" value="adh_short"/>
    <property type="match status" value="1"/>
</dbReference>
<dbReference type="Proteomes" id="UP001501057">
    <property type="component" value="Unassembled WGS sequence"/>
</dbReference>
<dbReference type="PANTHER" id="PTHR43477:SF1">
    <property type="entry name" value="DIHYDROANTICAPSIN 7-DEHYDROGENASE"/>
    <property type="match status" value="1"/>
</dbReference>
<dbReference type="InterPro" id="IPR051122">
    <property type="entry name" value="SDR_DHRS6-like"/>
</dbReference>
<reference evidence="3 4" key="1">
    <citation type="journal article" date="2019" name="Int. J. Syst. Evol. Microbiol.">
        <title>The Global Catalogue of Microorganisms (GCM) 10K type strain sequencing project: providing services to taxonomists for standard genome sequencing and annotation.</title>
        <authorList>
            <consortium name="The Broad Institute Genomics Platform"/>
            <consortium name="The Broad Institute Genome Sequencing Center for Infectious Disease"/>
            <person name="Wu L."/>
            <person name="Ma J."/>
        </authorList>
    </citation>
    <scope>NUCLEOTIDE SEQUENCE [LARGE SCALE GENOMIC DNA]</scope>
    <source>
        <strain evidence="3 4">JCM 13518</strain>
    </source>
</reference>
<dbReference type="RefSeq" id="WP_344203587.1">
    <property type="nucleotide sequence ID" value="NZ_BAAAME010000005.1"/>
</dbReference>
<dbReference type="EMBL" id="BAAAME010000005">
    <property type="protein sequence ID" value="GAA1750375.1"/>
    <property type="molecule type" value="Genomic_DNA"/>
</dbReference>
<keyword evidence="2" id="KW-0560">Oxidoreductase</keyword>
<dbReference type="NCBIfam" id="NF009092">
    <property type="entry name" value="PRK12428.1"/>
    <property type="match status" value="1"/>
</dbReference>
<dbReference type="Gene3D" id="3.40.50.720">
    <property type="entry name" value="NAD(P)-binding Rossmann-like Domain"/>
    <property type="match status" value="1"/>
</dbReference>
<comment type="similarity">
    <text evidence="1">Belongs to the short-chain dehydrogenases/reductases (SDR) family.</text>
</comment>
<gene>
    <name evidence="3" type="ORF">GCM10009710_32870</name>
</gene>
<proteinExistence type="inferred from homology"/>
<evidence type="ECO:0000256" key="1">
    <source>
        <dbReference type="ARBA" id="ARBA00006484"/>
    </source>
</evidence>
<accession>A0ABN2K861</accession>
<organism evidence="3 4">
    <name type="scientific">Aeromicrobium alkaliterrae</name>
    <dbReference type="NCBI Taxonomy" id="302168"/>
    <lineage>
        <taxon>Bacteria</taxon>
        <taxon>Bacillati</taxon>
        <taxon>Actinomycetota</taxon>
        <taxon>Actinomycetes</taxon>
        <taxon>Propionibacteriales</taxon>
        <taxon>Nocardioidaceae</taxon>
        <taxon>Aeromicrobium</taxon>
    </lineage>
</organism>
<evidence type="ECO:0000313" key="4">
    <source>
        <dbReference type="Proteomes" id="UP001501057"/>
    </source>
</evidence>
<protein>
    <submittedName>
        <fullName evidence="3">Coniferyl-alcohol dehydrogenase</fullName>
    </submittedName>
</protein>
<name>A0ABN2K861_9ACTN</name>
<keyword evidence="4" id="KW-1185">Reference proteome</keyword>
<dbReference type="InterPro" id="IPR002347">
    <property type="entry name" value="SDR_fam"/>
</dbReference>
<comment type="caution">
    <text evidence="3">The sequence shown here is derived from an EMBL/GenBank/DDBJ whole genome shotgun (WGS) entry which is preliminary data.</text>
</comment>
<dbReference type="InterPro" id="IPR036291">
    <property type="entry name" value="NAD(P)-bd_dom_sf"/>
</dbReference>
<dbReference type="PRINTS" id="PR00081">
    <property type="entry name" value="GDHRDH"/>
</dbReference>
<dbReference type="PANTHER" id="PTHR43477">
    <property type="entry name" value="DIHYDROANTICAPSIN 7-DEHYDROGENASE"/>
    <property type="match status" value="1"/>
</dbReference>
<dbReference type="SUPFAM" id="SSF51735">
    <property type="entry name" value="NAD(P)-binding Rossmann-fold domains"/>
    <property type="match status" value="1"/>
</dbReference>
<evidence type="ECO:0000256" key="2">
    <source>
        <dbReference type="ARBA" id="ARBA00023002"/>
    </source>
</evidence>
<sequence>MSSPTGKRYLVTGSASGIGHSVAEKLLAAGAEVVSLDRNEPTAAVTQHVKVDLASRESIDAALDQVEGTFDGLLNIAGVPGTAPPETVFAVNSLAVRHIAEAFFERLNPGGSVVVVSSTAGFGWPERLEAIREVLATDTFEEGAQWFRDHPQTGNTYNWSKEVSTVYIHSMGLAFGDMGFRINGVLPGPVQTPILQDFRDTMGEDTIDGLEELLGRHATPEDVADVVLFLASEEARWINGECINVDGGTSGAVLSGSVPVPEF</sequence>
<evidence type="ECO:0000313" key="3">
    <source>
        <dbReference type="EMBL" id="GAA1750375.1"/>
    </source>
</evidence>
<dbReference type="Pfam" id="PF13561">
    <property type="entry name" value="adh_short_C2"/>
    <property type="match status" value="1"/>
</dbReference>